<dbReference type="GO" id="GO:0045048">
    <property type="term" value="P:protein insertion into ER membrane"/>
    <property type="evidence" value="ECO:0007669"/>
    <property type="project" value="InterPro"/>
</dbReference>
<protein>
    <submittedName>
        <fullName evidence="2">HCL031Cp</fullName>
    </submittedName>
</protein>
<dbReference type="GeneID" id="28723354"/>
<dbReference type="InterPro" id="IPR007317">
    <property type="entry name" value="GET4"/>
</dbReference>
<dbReference type="GO" id="GO:0072380">
    <property type="term" value="C:TRC complex"/>
    <property type="evidence" value="ECO:0007669"/>
    <property type="project" value="TreeGrafter"/>
</dbReference>
<dbReference type="Proteomes" id="UP000243052">
    <property type="component" value="Chromosome iii"/>
</dbReference>
<dbReference type="InterPro" id="IPR011990">
    <property type="entry name" value="TPR-like_helical_dom_sf"/>
</dbReference>
<dbReference type="EMBL" id="CP014243">
    <property type="protein sequence ID" value="AMD20120.1"/>
    <property type="molecule type" value="Genomic_DNA"/>
</dbReference>
<dbReference type="STRING" id="45286.A0A0X8HRK1"/>
<name>A0A0X8HRK1_9SACH</name>
<dbReference type="AlphaFoldDB" id="A0A0X8HRK1"/>
<accession>A0A0X8HRK1</accession>
<reference evidence="2 3" key="1">
    <citation type="submission" date="2016-01" db="EMBL/GenBank/DDBJ databases">
        <title>Genome sequence of the yeast Holleya sinecauda.</title>
        <authorList>
            <person name="Dietrich F.S."/>
        </authorList>
    </citation>
    <scope>NUCLEOTIDE SEQUENCE [LARGE SCALE GENOMIC DNA]</scope>
    <source>
        <strain evidence="2 3">ATCC 58844</strain>
    </source>
</reference>
<keyword evidence="3" id="KW-1185">Reference proteome</keyword>
<dbReference type="PANTHER" id="PTHR12875:SF0">
    <property type="entry name" value="GOLGI TO ER TRAFFIC PROTEIN 4 HOMOLOG"/>
    <property type="match status" value="1"/>
</dbReference>
<dbReference type="RefSeq" id="XP_017987116.1">
    <property type="nucleotide sequence ID" value="XM_018130996.1"/>
</dbReference>
<organism evidence="2 3">
    <name type="scientific">Eremothecium sinecaudum</name>
    <dbReference type="NCBI Taxonomy" id="45286"/>
    <lineage>
        <taxon>Eukaryota</taxon>
        <taxon>Fungi</taxon>
        <taxon>Dikarya</taxon>
        <taxon>Ascomycota</taxon>
        <taxon>Saccharomycotina</taxon>
        <taxon>Saccharomycetes</taxon>
        <taxon>Saccharomycetales</taxon>
        <taxon>Saccharomycetaceae</taxon>
        <taxon>Eremothecium</taxon>
    </lineage>
</organism>
<evidence type="ECO:0000256" key="1">
    <source>
        <dbReference type="ARBA" id="ARBA00005351"/>
    </source>
</evidence>
<gene>
    <name evidence="2" type="ORF">AW171_hschr31991</name>
</gene>
<dbReference type="Pfam" id="PF04190">
    <property type="entry name" value="GET4"/>
    <property type="match status" value="1"/>
</dbReference>
<dbReference type="OrthoDB" id="10252405at2759"/>
<proteinExistence type="inferred from homology"/>
<comment type="similarity">
    <text evidence="1">Belongs to the GET4 family.</text>
</comment>
<dbReference type="PANTHER" id="PTHR12875">
    <property type="entry name" value="GOLGI TO ER TRAFFIC PROTEIN 4 HOMOLOG"/>
    <property type="match status" value="1"/>
</dbReference>
<evidence type="ECO:0000313" key="3">
    <source>
        <dbReference type="Proteomes" id="UP000243052"/>
    </source>
</evidence>
<sequence>MIQAVDPKIAKILSRFSAKVEAADYYEAHQTLRTVANRYVRAKNWQAAVELITHGIHSFIKAGQSSEASDLTRYLLEIYDLGKFPCDEQNTGRLAEIINSLDPKDPTIKDLVTGMNNWSVLNSRNKFGDPYLHSVIGGRLLEAGNVYEAERYLIMGTSESAKRYGDFIWEWYEQNQDDFSVEVFFSRLVFNFLGIYNIRSALQTTRSFLDKFIATKSPQYELLEKNFASVYYFPEYSELNFLQLLIVTCQTKNPDYYNSLRKQYECYAVNYEEELAFISRGYFNIRANGQVNLLHDMMAGFFNNL</sequence>
<dbReference type="Gene3D" id="1.25.40.10">
    <property type="entry name" value="Tetratricopeptide repeat domain"/>
    <property type="match status" value="1"/>
</dbReference>
<evidence type="ECO:0000313" key="2">
    <source>
        <dbReference type="EMBL" id="AMD20120.1"/>
    </source>
</evidence>